<gene>
    <name evidence="1" type="ORF">BA724_05975</name>
</gene>
<accession>A0A1E7DQ62</accession>
<dbReference type="EMBL" id="MAMP01000021">
    <property type="protein sequence ID" value="OES44818.1"/>
    <property type="molecule type" value="Genomic_DNA"/>
</dbReference>
<keyword evidence="2" id="KW-1185">Reference proteome</keyword>
<dbReference type="AlphaFoldDB" id="A0A1E7DQ62"/>
<dbReference type="RefSeq" id="WP_069938441.1">
    <property type="nucleotide sequence ID" value="NZ_MAMP01000021.1"/>
</dbReference>
<dbReference type="InterPro" id="IPR036280">
    <property type="entry name" value="Multihaem_cyt_sf"/>
</dbReference>
<protein>
    <submittedName>
        <fullName evidence="1">Bh protein</fullName>
    </submittedName>
</protein>
<reference evidence="1 2" key="1">
    <citation type="submission" date="2016-06" db="EMBL/GenBank/DDBJ databases">
        <title>Domibacillus iocasae genome sequencing.</title>
        <authorList>
            <person name="Verma A."/>
            <person name="Pal Y."/>
            <person name="Ojha A.K."/>
            <person name="Krishnamurthi S."/>
        </authorList>
    </citation>
    <scope>NUCLEOTIDE SEQUENCE [LARGE SCALE GENOMIC DNA]</scope>
    <source>
        <strain evidence="1 2">DSM 29979</strain>
    </source>
</reference>
<comment type="caution">
    <text evidence="1">The sequence shown here is derived from an EMBL/GenBank/DDBJ whole genome shotgun (WGS) entry which is preliminary data.</text>
</comment>
<proteinExistence type="predicted"/>
<dbReference type="SUPFAM" id="SSF48695">
    <property type="entry name" value="Multiheme cytochromes"/>
    <property type="match status" value="1"/>
</dbReference>
<dbReference type="Proteomes" id="UP000095658">
    <property type="component" value="Unassembled WGS sequence"/>
</dbReference>
<dbReference type="OrthoDB" id="2427546at2"/>
<evidence type="ECO:0000313" key="2">
    <source>
        <dbReference type="Proteomes" id="UP000095658"/>
    </source>
</evidence>
<organism evidence="1 2">
    <name type="scientific">Domibacillus iocasae</name>
    <dbReference type="NCBI Taxonomy" id="1714016"/>
    <lineage>
        <taxon>Bacteria</taxon>
        <taxon>Bacillati</taxon>
        <taxon>Bacillota</taxon>
        <taxon>Bacilli</taxon>
        <taxon>Bacillales</taxon>
        <taxon>Bacillaceae</taxon>
        <taxon>Domibacillus</taxon>
    </lineage>
</organism>
<name>A0A1E7DQ62_9BACI</name>
<evidence type="ECO:0000313" key="1">
    <source>
        <dbReference type="EMBL" id="OES44818.1"/>
    </source>
</evidence>
<sequence>MKISEMEAGLYCTRCHDETIHRVVYMNNKIQSIECEECHRLTSVKINAKKELYEEVYDRISTKPLRMTLEYKQDLSKFVSGMPLRVISKPYRLIKYVNETRKVMKQSKHF</sequence>